<dbReference type="GO" id="GO:0031123">
    <property type="term" value="P:RNA 3'-end processing"/>
    <property type="evidence" value="ECO:0007669"/>
    <property type="project" value="TreeGrafter"/>
</dbReference>
<dbReference type="EMBL" id="CAJNJQ010000121">
    <property type="protein sequence ID" value="CAE7057788.1"/>
    <property type="molecule type" value="Genomic_DNA"/>
</dbReference>
<name>A0A8H3DUA6_9AGAM</name>
<dbReference type="GO" id="GO:0010605">
    <property type="term" value="P:negative regulation of macromolecule metabolic process"/>
    <property type="evidence" value="ECO:0007669"/>
    <property type="project" value="UniProtKB-ARBA"/>
</dbReference>
<dbReference type="InterPro" id="IPR043519">
    <property type="entry name" value="NT_sf"/>
</dbReference>
<feature type="domain" description="PAP-associated" evidence="6">
    <location>
        <begin position="285"/>
        <end position="347"/>
    </location>
</feature>
<dbReference type="GO" id="GO:0031499">
    <property type="term" value="C:TRAMP complex"/>
    <property type="evidence" value="ECO:0007669"/>
    <property type="project" value="TreeGrafter"/>
</dbReference>
<dbReference type="AlphaFoldDB" id="A0A8H3DUA6"/>
<evidence type="ECO:0000256" key="2">
    <source>
        <dbReference type="ARBA" id="ARBA00012388"/>
    </source>
</evidence>
<feature type="compositionally biased region" description="Basic and acidic residues" evidence="5">
    <location>
        <begin position="568"/>
        <end position="594"/>
    </location>
</feature>
<dbReference type="GO" id="GO:0043634">
    <property type="term" value="P:polyadenylation-dependent ncRNA catabolic process"/>
    <property type="evidence" value="ECO:0007669"/>
    <property type="project" value="TreeGrafter"/>
</dbReference>
<dbReference type="GO" id="GO:0046872">
    <property type="term" value="F:metal ion binding"/>
    <property type="evidence" value="ECO:0007669"/>
    <property type="project" value="UniProtKB-KW"/>
</dbReference>
<dbReference type="PANTHER" id="PTHR23092:SF15">
    <property type="entry name" value="INACTIVE NON-CANONICAL POLY(A) RNA POLYMERASE PROTEIN TRF4-2-RELATED"/>
    <property type="match status" value="1"/>
</dbReference>
<evidence type="ECO:0000256" key="4">
    <source>
        <dbReference type="ARBA" id="ARBA00022842"/>
    </source>
</evidence>
<evidence type="ECO:0000259" key="6">
    <source>
        <dbReference type="Pfam" id="PF03828"/>
    </source>
</evidence>
<keyword evidence="3" id="KW-0479">Metal-binding</keyword>
<dbReference type="FunFam" id="1.10.1410.10:FF:000003">
    <property type="entry name" value="non-canonical poly(A) RNA polymerase PAPD7"/>
    <property type="match status" value="1"/>
</dbReference>
<dbReference type="InterPro" id="IPR002058">
    <property type="entry name" value="PAP_assoc"/>
</dbReference>
<dbReference type="EC" id="2.7.7.19" evidence="2"/>
<dbReference type="GO" id="GO:0005730">
    <property type="term" value="C:nucleolus"/>
    <property type="evidence" value="ECO:0007669"/>
    <property type="project" value="TreeGrafter"/>
</dbReference>
<gene>
    <name evidence="8" type="ORF">RDB_LOCUS5813</name>
</gene>
<evidence type="ECO:0000256" key="1">
    <source>
        <dbReference type="ARBA" id="ARBA00008593"/>
    </source>
</evidence>
<evidence type="ECO:0000256" key="3">
    <source>
        <dbReference type="ARBA" id="ARBA00022723"/>
    </source>
</evidence>
<comment type="similarity">
    <text evidence="1">Belongs to the DNA polymerase type-B-like family.</text>
</comment>
<protein>
    <recommendedName>
        <fullName evidence="2">polynucleotide adenylyltransferase</fullName>
        <ecNumber evidence="2">2.7.7.19</ecNumber>
    </recommendedName>
</protein>
<dbReference type="Gene3D" id="3.30.460.10">
    <property type="entry name" value="Beta Polymerase, domain 2"/>
    <property type="match status" value="1"/>
</dbReference>
<evidence type="ECO:0000259" key="7">
    <source>
        <dbReference type="Pfam" id="PF22600"/>
    </source>
</evidence>
<dbReference type="GO" id="GO:1990817">
    <property type="term" value="F:poly(A) RNA polymerase activity"/>
    <property type="evidence" value="ECO:0007669"/>
    <property type="project" value="UniProtKB-EC"/>
</dbReference>
<evidence type="ECO:0000256" key="5">
    <source>
        <dbReference type="SAM" id="MobiDB-lite"/>
    </source>
</evidence>
<organism evidence="8 9">
    <name type="scientific">Rhizoctonia solani</name>
    <dbReference type="NCBI Taxonomy" id="456999"/>
    <lineage>
        <taxon>Eukaryota</taxon>
        <taxon>Fungi</taxon>
        <taxon>Dikarya</taxon>
        <taxon>Basidiomycota</taxon>
        <taxon>Agaricomycotina</taxon>
        <taxon>Agaricomycetes</taxon>
        <taxon>Cantharellales</taxon>
        <taxon>Ceratobasidiaceae</taxon>
        <taxon>Rhizoctonia</taxon>
    </lineage>
</organism>
<dbReference type="Gene3D" id="1.10.1410.10">
    <property type="match status" value="1"/>
</dbReference>
<dbReference type="InterPro" id="IPR054708">
    <property type="entry name" value="MTPAP-like_central"/>
</dbReference>
<keyword evidence="4" id="KW-0460">Magnesium</keyword>
<accession>A0A8H3DUA6</accession>
<comment type="caution">
    <text evidence="8">The sequence shown here is derived from an EMBL/GenBank/DDBJ whole genome shotgun (WGS) entry which is preliminary data.</text>
</comment>
<feature type="domain" description="Poly(A) RNA polymerase mitochondrial-like central palm" evidence="7">
    <location>
        <begin position="92"/>
        <end position="225"/>
    </location>
</feature>
<evidence type="ECO:0000313" key="9">
    <source>
        <dbReference type="Proteomes" id="UP000663827"/>
    </source>
</evidence>
<proteinExistence type="inferred from homology"/>
<dbReference type="SUPFAM" id="SSF81301">
    <property type="entry name" value="Nucleotidyltransferase"/>
    <property type="match status" value="1"/>
</dbReference>
<dbReference type="Proteomes" id="UP000663827">
    <property type="component" value="Unassembled WGS sequence"/>
</dbReference>
<feature type="compositionally biased region" description="Polar residues" evidence="5">
    <location>
        <begin position="448"/>
        <end position="461"/>
    </location>
</feature>
<dbReference type="InterPro" id="IPR045862">
    <property type="entry name" value="Trf4-like"/>
</dbReference>
<dbReference type="Pfam" id="PF22600">
    <property type="entry name" value="MTPAP-like_central"/>
    <property type="match status" value="1"/>
</dbReference>
<dbReference type="PANTHER" id="PTHR23092">
    <property type="entry name" value="POLY(A) RNA POLYMERASE"/>
    <property type="match status" value="1"/>
</dbReference>
<evidence type="ECO:0000313" key="8">
    <source>
        <dbReference type="EMBL" id="CAE7057788.1"/>
    </source>
</evidence>
<feature type="region of interest" description="Disordered" evidence="5">
    <location>
        <begin position="447"/>
        <end position="606"/>
    </location>
</feature>
<dbReference type="SUPFAM" id="SSF81631">
    <property type="entry name" value="PAP/OAS1 substrate-binding domain"/>
    <property type="match status" value="1"/>
</dbReference>
<dbReference type="CDD" id="cd05402">
    <property type="entry name" value="NT_PAP_TUTase"/>
    <property type="match status" value="1"/>
</dbReference>
<dbReference type="GO" id="GO:0003729">
    <property type="term" value="F:mRNA binding"/>
    <property type="evidence" value="ECO:0007669"/>
    <property type="project" value="TreeGrafter"/>
</dbReference>
<reference evidence="8" key="1">
    <citation type="submission" date="2021-01" db="EMBL/GenBank/DDBJ databases">
        <authorList>
            <person name="Kaushik A."/>
        </authorList>
    </citation>
    <scope>NUCLEOTIDE SEQUENCE</scope>
    <source>
        <strain evidence="8">AG5</strain>
    </source>
</reference>
<dbReference type="Pfam" id="PF03828">
    <property type="entry name" value="PAP_assoc"/>
    <property type="match status" value="1"/>
</dbReference>
<sequence>MTNSASFGQDEYISLIEGDAADGFSKDDIGESNQAFEDQYDHRGVNRQRAFEQLRREGGYLNFKQNQHAANRIRPWTAIVDWEACRNPSEMLHQEILAYVDYISPTERERRTRAMVVTIIRNTIVSRWPDAIVQPFGSFETGLYLPLGDIDLVISSNSIARVTPASALNWIARALKDRGLAYNVQIIAKAKVPIVKFVTTWGGFKVDISLNQVNGVSAGKIINNFLTQLPALRPLVFVFKAFLSQREMNEVYNGGLGSYSVVCMVLSFLQLHPKVRNAEIDPSKNLGVLLLELFQYYGDYFHYERTGISLRGGGQLFSKKARGWGQPQQPRQNVSILSIEDPQDPSNDVSKGSYNMNRIRLTLSGGYSALSTVMFERNDQLIAKRKDQYVKLRKPDPTADADAMSILGSILNVSQETINHRRLVAELYDSGELHKAVGEDFVPITDAYSPTQPASPKSSLLSRIGDNSEHRSSKRRRSRSPRRRRSRSPISHDYVVNDSDDDSAWNAADEGARRRKNDSEDENGRYGVESANKRRKKEPPAEEPIWVSDDSEEESVADKGISISGASKRAENGRSKNADAAEQDRTNRRREYWKSKGTTAGEDEED</sequence>
<feature type="compositionally biased region" description="Basic residues" evidence="5">
    <location>
        <begin position="472"/>
        <end position="487"/>
    </location>
</feature>